<dbReference type="AlphaFoldDB" id="A0A0B0PS71"/>
<evidence type="ECO:0000313" key="2">
    <source>
        <dbReference type="Proteomes" id="UP000032142"/>
    </source>
</evidence>
<name>A0A0B0PS71_GOSAR</name>
<protein>
    <submittedName>
        <fullName evidence="1">Uncharacterized protein</fullName>
    </submittedName>
</protein>
<accession>A0A0B0PS71</accession>
<keyword evidence="2" id="KW-1185">Reference proteome</keyword>
<gene>
    <name evidence="1" type="ORF">F383_02811</name>
</gene>
<reference evidence="2" key="1">
    <citation type="submission" date="2014-09" db="EMBL/GenBank/DDBJ databases">
        <authorList>
            <person name="Mudge J."/>
            <person name="Ramaraj T."/>
            <person name="Lindquist I.E."/>
            <person name="Bharti A.K."/>
            <person name="Sundararajan A."/>
            <person name="Cameron C.T."/>
            <person name="Woodward J.E."/>
            <person name="May G.D."/>
            <person name="Brubaker C."/>
            <person name="Broadhvest J."/>
            <person name="Wilkins T.A."/>
        </authorList>
    </citation>
    <scope>NUCLEOTIDE SEQUENCE</scope>
    <source>
        <strain evidence="2">cv. AKA8401</strain>
    </source>
</reference>
<proteinExistence type="predicted"/>
<sequence length="37" mass="4189">MAGQLGVGDRRRQNHTTKLSLLGELIQIFEILSAWHV</sequence>
<evidence type="ECO:0000313" key="1">
    <source>
        <dbReference type="EMBL" id="KHG27860.1"/>
    </source>
</evidence>
<organism evidence="1 2">
    <name type="scientific">Gossypium arboreum</name>
    <name type="common">Tree cotton</name>
    <name type="synonym">Gossypium nanking</name>
    <dbReference type="NCBI Taxonomy" id="29729"/>
    <lineage>
        <taxon>Eukaryota</taxon>
        <taxon>Viridiplantae</taxon>
        <taxon>Streptophyta</taxon>
        <taxon>Embryophyta</taxon>
        <taxon>Tracheophyta</taxon>
        <taxon>Spermatophyta</taxon>
        <taxon>Magnoliopsida</taxon>
        <taxon>eudicotyledons</taxon>
        <taxon>Gunneridae</taxon>
        <taxon>Pentapetalae</taxon>
        <taxon>rosids</taxon>
        <taxon>malvids</taxon>
        <taxon>Malvales</taxon>
        <taxon>Malvaceae</taxon>
        <taxon>Malvoideae</taxon>
        <taxon>Gossypium</taxon>
    </lineage>
</organism>
<dbReference type="Proteomes" id="UP000032142">
    <property type="component" value="Unassembled WGS sequence"/>
</dbReference>
<dbReference type="EMBL" id="KN442645">
    <property type="protein sequence ID" value="KHG27860.1"/>
    <property type="molecule type" value="Genomic_DNA"/>
</dbReference>